<evidence type="ECO:0000256" key="4">
    <source>
        <dbReference type="ARBA" id="ARBA00007637"/>
    </source>
</evidence>
<dbReference type="InterPro" id="IPR001509">
    <property type="entry name" value="Epimerase_deHydtase"/>
</dbReference>
<comment type="similarity">
    <text evidence="4 10">Belongs to the NAD(P)-dependent epimerase/dehydratase family.</text>
</comment>
<dbReference type="Pfam" id="PF01370">
    <property type="entry name" value="Epimerase"/>
    <property type="match status" value="1"/>
</dbReference>
<proteinExistence type="inferred from homology"/>
<gene>
    <name evidence="12" type="primary">galE</name>
    <name evidence="12" type="ORF">OAN307_c47120</name>
</gene>
<dbReference type="STRING" id="391626.OAN307_c47120"/>
<name>M9RE75_9RHOB</name>
<evidence type="ECO:0000256" key="7">
    <source>
        <dbReference type="ARBA" id="ARBA00023027"/>
    </source>
</evidence>
<keyword evidence="8" id="KW-0299">Galactose metabolism</keyword>
<comment type="pathway">
    <text evidence="3 10">Carbohydrate metabolism; galactose metabolism.</text>
</comment>
<dbReference type="PANTHER" id="PTHR43725">
    <property type="entry name" value="UDP-GLUCOSE 4-EPIMERASE"/>
    <property type="match status" value="1"/>
</dbReference>
<dbReference type="EC" id="5.1.3.2" evidence="5 10"/>
<sequence>MAKILLTGGAGYIGSHTYLALVGAGYEVVILDNFSNAKPDVPSRLQDIAGKMVHVFQGDVLDRTDLDAVFAAHKIDGVVHFAAKKAVGESVAKPLDYMHTNIGGLLNLLAAMDAANIRSIVFSSSATVYGDTDVQPIPEDHPRTSTSPYAFTKIVGEQILEQLPDTWAVGILRYFNPVGAHKSAMIGEDPSDIPNNLVPYIAKVAMGELTELGVFGDDYDTPDGTGVRDYIHVEDLADGHVLSLKSLLETGKSHTVNLGTGEGSSVLDVLKAYSEACGQDLAYKIAPRREGDVAVLTARPEQAKARLGFEAKRTLTDMCKSSWAWVSGQRRNMH</sequence>
<keyword evidence="13" id="KW-1185">Reference proteome</keyword>
<dbReference type="AlphaFoldDB" id="M9RE75"/>
<dbReference type="GO" id="GO:0003978">
    <property type="term" value="F:UDP-glucose 4-epimerase activity"/>
    <property type="evidence" value="ECO:0007669"/>
    <property type="project" value="UniProtKB-UniRule"/>
</dbReference>
<keyword evidence="7 10" id="KW-0520">NAD</keyword>
<dbReference type="Proteomes" id="UP000005307">
    <property type="component" value="Chromosome"/>
</dbReference>
<evidence type="ECO:0000256" key="9">
    <source>
        <dbReference type="ARBA" id="ARBA00023235"/>
    </source>
</evidence>
<evidence type="ECO:0000256" key="10">
    <source>
        <dbReference type="RuleBase" id="RU366046"/>
    </source>
</evidence>
<dbReference type="InterPro" id="IPR036291">
    <property type="entry name" value="NAD(P)-bd_dom_sf"/>
</dbReference>
<keyword evidence="10" id="KW-0119">Carbohydrate metabolism</keyword>
<evidence type="ECO:0000313" key="13">
    <source>
        <dbReference type="Proteomes" id="UP000005307"/>
    </source>
</evidence>
<dbReference type="InterPro" id="IPR005886">
    <property type="entry name" value="UDP_G4E"/>
</dbReference>
<organism evidence="12 13">
    <name type="scientific">Octadecabacter antarcticus 307</name>
    <dbReference type="NCBI Taxonomy" id="391626"/>
    <lineage>
        <taxon>Bacteria</taxon>
        <taxon>Pseudomonadati</taxon>
        <taxon>Pseudomonadota</taxon>
        <taxon>Alphaproteobacteria</taxon>
        <taxon>Rhodobacterales</taxon>
        <taxon>Roseobacteraceae</taxon>
        <taxon>Octadecabacter</taxon>
    </lineage>
</organism>
<dbReference type="SUPFAM" id="SSF51735">
    <property type="entry name" value="NAD(P)-binding Rossmann-fold domains"/>
    <property type="match status" value="1"/>
</dbReference>
<dbReference type="NCBIfam" id="TIGR01179">
    <property type="entry name" value="galE"/>
    <property type="match status" value="1"/>
</dbReference>
<keyword evidence="9 10" id="KW-0413">Isomerase</keyword>
<accession>M9RE75</accession>
<evidence type="ECO:0000256" key="3">
    <source>
        <dbReference type="ARBA" id="ARBA00004947"/>
    </source>
</evidence>
<dbReference type="UniPathway" id="UPA00214"/>
<evidence type="ECO:0000256" key="8">
    <source>
        <dbReference type="ARBA" id="ARBA00023144"/>
    </source>
</evidence>
<dbReference type="KEGG" id="oat:OAN307_c47120"/>
<dbReference type="GO" id="GO:0005829">
    <property type="term" value="C:cytosol"/>
    <property type="evidence" value="ECO:0007669"/>
    <property type="project" value="TreeGrafter"/>
</dbReference>
<comment type="subunit">
    <text evidence="10">Homodimer.</text>
</comment>
<comment type="catalytic activity">
    <reaction evidence="1 10">
        <text>UDP-alpha-D-glucose = UDP-alpha-D-galactose</text>
        <dbReference type="Rhea" id="RHEA:22168"/>
        <dbReference type="ChEBI" id="CHEBI:58885"/>
        <dbReference type="ChEBI" id="CHEBI:66914"/>
        <dbReference type="EC" id="5.1.3.2"/>
    </reaction>
</comment>
<evidence type="ECO:0000259" key="11">
    <source>
        <dbReference type="Pfam" id="PF01370"/>
    </source>
</evidence>
<dbReference type="Gene3D" id="3.40.50.720">
    <property type="entry name" value="NAD(P)-binding Rossmann-like Domain"/>
    <property type="match status" value="1"/>
</dbReference>
<dbReference type="OrthoDB" id="9801785at2"/>
<evidence type="ECO:0000256" key="2">
    <source>
        <dbReference type="ARBA" id="ARBA00001911"/>
    </source>
</evidence>
<evidence type="ECO:0000313" key="12">
    <source>
        <dbReference type="EMBL" id="AGI70058.1"/>
    </source>
</evidence>
<dbReference type="PANTHER" id="PTHR43725:SF47">
    <property type="entry name" value="UDP-GLUCOSE 4-EPIMERASE"/>
    <property type="match status" value="1"/>
</dbReference>
<dbReference type="eggNOG" id="COG1087">
    <property type="taxonomic scope" value="Bacteria"/>
</dbReference>
<dbReference type="CDD" id="cd05247">
    <property type="entry name" value="UDP_G4E_1_SDR_e"/>
    <property type="match status" value="1"/>
</dbReference>
<dbReference type="GO" id="GO:0006012">
    <property type="term" value="P:galactose metabolic process"/>
    <property type="evidence" value="ECO:0007669"/>
    <property type="project" value="UniProtKB-UniPathway"/>
</dbReference>
<dbReference type="RefSeq" id="WP_015501943.1">
    <property type="nucleotide sequence ID" value="NC_020911.1"/>
</dbReference>
<dbReference type="Gene3D" id="3.90.25.10">
    <property type="entry name" value="UDP-galactose 4-epimerase, domain 1"/>
    <property type="match status" value="1"/>
</dbReference>
<evidence type="ECO:0000256" key="1">
    <source>
        <dbReference type="ARBA" id="ARBA00000083"/>
    </source>
</evidence>
<evidence type="ECO:0000256" key="5">
    <source>
        <dbReference type="ARBA" id="ARBA00013189"/>
    </source>
</evidence>
<dbReference type="EMBL" id="CP003740">
    <property type="protein sequence ID" value="AGI70058.1"/>
    <property type="molecule type" value="Genomic_DNA"/>
</dbReference>
<dbReference type="HOGENOM" id="CLU_007383_1_10_5"/>
<feature type="domain" description="NAD-dependent epimerase/dehydratase" evidence="11">
    <location>
        <begin position="4"/>
        <end position="259"/>
    </location>
</feature>
<reference evidence="12 13" key="1">
    <citation type="journal article" date="2013" name="PLoS ONE">
        <title>Poles Apart: Arctic and Antarctic Octadecabacter strains Share High Genome Plasticity and a New Type of Xanthorhodopsin.</title>
        <authorList>
            <person name="Vollmers J."/>
            <person name="Voget S."/>
            <person name="Dietrich S."/>
            <person name="Gollnow K."/>
            <person name="Smits M."/>
            <person name="Meyer K."/>
            <person name="Brinkhoff T."/>
            <person name="Simon M."/>
            <person name="Daniel R."/>
        </authorList>
    </citation>
    <scope>NUCLEOTIDE SEQUENCE [LARGE SCALE GENOMIC DNA]</scope>
    <source>
        <strain evidence="12 13">307</strain>
    </source>
</reference>
<protein>
    <recommendedName>
        <fullName evidence="6 10">UDP-glucose 4-epimerase</fullName>
        <ecNumber evidence="5 10">5.1.3.2</ecNumber>
    </recommendedName>
</protein>
<evidence type="ECO:0000256" key="6">
    <source>
        <dbReference type="ARBA" id="ARBA00018569"/>
    </source>
</evidence>
<comment type="cofactor">
    <cofactor evidence="2 10">
        <name>NAD(+)</name>
        <dbReference type="ChEBI" id="CHEBI:57540"/>
    </cofactor>
</comment>